<name>A0A7W3T7B4_9ACTN</name>
<reference evidence="2" key="1">
    <citation type="submission" date="2019-10" db="EMBL/GenBank/DDBJ databases">
        <title>Streptomyces sp. nov., a novel actinobacterium isolated from alkaline environment.</title>
        <authorList>
            <person name="Golinska P."/>
        </authorList>
    </citation>
    <scope>NUCLEOTIDE SEQUENCE [LARGE SCALE GENOMIC DNA]</scope>
    <source>
        <strain evidence="2">DSM 42108</strain>
    </source>
</reference>
<keyword evidence="2" id="KW-1185">Reference proteome</keyword>
<proteinExistence type="predicted"/>
<evidence type="ECO:0000313" key="1">
    <source>
        <dbReference type="EMBL" id="MBB0232264.1"/>
    </source>
</evidence>
<dbReference type="RefSeq" id="WP_182666808.1">
    <property type="nucleotide sequence ID" value="NZ_VKHS01000838.1"/>
</dbReference>
<evidence type="ECO:0000313" key="2">
    <source>
        <dbReference type="Proteomes" id="UP000530234"/>
    </source>
</evidence>
<organism evidence="1 2">
    <name type="scientific">Streptomyces calidiresistens</name>
    <dbReference type="NCBI Taxonomy" id="1485586"/>
    <lineage>
        <taxon>Bacteria</taxon>
        <taxon>Bacillati</taxon>
        <taxon>Actinomycetota</taxon>
        <taxon>Actinomycetes</taxon>
        <taxon>Kitasatosporales</taxon>
        <taxon>Streptomycetaceae</taxon>
        <taxon>Streptomyces</taxon>
    </lineage>
</organism>
<protein>
    <submittedName>
        <fullName evidence="1">Uncharacterized protein</fullName>
    </submittedName>
</protein>
<comment type="caution">
    <text evidence="1">The sequence shown here is derived from an EMBL/GenBank/DDBJ whole genome shotgun (WGS) entry which is preliminary data.</text>
</comment>
<dbReference type="Proteomes" id="UP000530234">
    <property type="component" value="Unassembled WGS sequence"/>
</dbReference>
<sequence length="66" mass="7498">MTSKSNSPGLIATDVELRAAVTTRARRPADGLERSRIPRQDLTRALMQAFADPDDPRVYRALRQWM</sequence>
<accession>A0A7W3T7B4</accession>
<gene>
    <name evidence="1" type="ORF">FOE67_22885</name>
</gene>
<dbReference type="EMBL" id="VKHS01000838">
    <property type="protein sequence ID" value="MBB0232264.1"/>
    <property type="molecule type" value="Genomic_DNA"/>
</dbReference>
<dbReference type="AlphaFoldDB" id="A0A7W3T7B4"/>